<keyword evidence="11" id="KW-0521">NADP</keyword>
<accession>A0A450XQV2</accession>
<feature type="binding site" evidence="11 12">
    <location>
        <position position="250"/>
    </location>
    <ligand>
        <name>substrate</name>
    </ligand>
</feature>
<dbReference type="EMBL" id="CAADFQ010000036">
    <property type="protein sequence ID" value="VFK32743.1"/>
    <property type="molecule type" value="Genomic_DNA"/>
</dbReference>
<dbReference type="PANTHER" id="PTHR21371:SF1">
    <property type="entry name" value="KETOL-ACID REDUCTOISOMERASE, MITOCHONDRIAL"/>
    <property type="match status" value="1"/>
</dbReference>
<dbReference type="InterPro" id="IPR000506">
    <property type="entry name" value="KARI_C"/>
</dbReference>
<comment type="similarity">
    <text evidence="4 11 12">Belongs to the ketol-acid reductoisomerase family.</text>
</comment>
<evidence type="ECO:0000256" key="2">
    <source>
        <dbReference type="ARBA" id="ARBA00004864"/>
    </source>
</evidence>
<dbReference type="NCBIfam" id="TIGR00465">
    <property type="entry name" value="ilvC"/>
    <property type="match status" value="1"/>
</dbReference>
<sequence>MNIYYEKDTDLSIIKGRKVAIIGYGAQGHAHANNLRDSGVDVTVALRAGSKSEVKAREAGLQVVSIAAAISEADLVMMLAPDEHHAAIYGEIAPNLKKGAAMGFAHGFNIHFGQIKPRSDLDVILIAPKGIGHQVRATYVAGGGVPSLIAVHQDASGEARAIAFSYASALGTGRAGIIETTFREEAETDLFGEQAVLCGGVSALAKAGFDTLVEAGYTPEVAYFECLHELKLIVDLLYKEGIAGMREAISNTAEYGDISRGPRIVDERTREEMKRILREIQDGTFAREFILENQAGTPMIRAIRRLTREHPMEQVGERLRGMMPWIRNNP</sequence>
<dbReference type="GO" id="GO:0005829">
    <property type="term" value="C:cytosol"/>
    <property type="evidence" value="ECO:0007669"/>
    <property type="project" value="TreeGrafter"/>
</dbReference>
<feature type="binding site" evidence="11 12">
    <location>
        <position position="189"/>
    </location>
    <ligand>
        <name>Mg(2+)</name>
        <dbReference type="ChEBI" id="CHEBI:18420"/>
        <label>2</label>
    </ligand>
</feature>
<proteinExistence type="inferred from homology"/>
<feature type="binding site" evidence="11 12">
    <location>
        <position position="229"/>
    </location>
    <ligand>
        <name>Mg(2+)</name>
        <dbReference type="ChEBI" id="CHEBI:18420"/>
        <label>2</label>
    </ligand>
</feature>
<keyword evidence="8 11" id="KW-0560">Oxidoreductase</keyword>
<evidence type="ECO:0000256" key="4">
    <source>
        <dbReference type="ARBA" id="ARBA00010318"/>
    </source>
</evidence>
<dbReference type="Gene3D" id="6.10.240.10">
    <property type="match status" value="1"/>
</dbReference>
<dbReference type="InterPro" id="IPR013116">
    <property type="entry name" value="KARI_N"/>
</dbReference>
<comment type="pathway">
    <text evidence="2 11">Amino-acid biosynthesis; L-valine biosynthesis; L-valine from pyruvate: step 2/4.</text>
</comment>
<keyword evidence="6 11" id="KW-0479">Metal-binding</keyword>
<dbReference type="UniPathway" id="UPA00049">
    <property type="reaction ID" value="UER00060"/>
</dbReference>
<dbReference type="PROSITE" id="PS51851">
    <property type="entry name" value="KARI_C"/>
    <property type="match status" value="1"/>
</dbReference>
<dbReference type="SUPFAM" id="SSF51735">
    <property type="entry name" value="NAD(P)-binding Rossmann-fold domains"/>
    <property type="match status" value="1"/>
</dbReference>
<keyword evidence="15" id="KW-0413">Isomerase</keyword>
<evidence type="ECO:0000313" key="16">
    <source>
        <dbReference type="EMBL" id="VFK32743.1"/>
    </source>
</evidence>
<evidence type="ECO:0000256" key="10">
    <source>
        <dbReference type="ARBA" id="ARBA00049021"/>
    </source>
</evidence>
<dbReference type="NCBIfam" id="NF004017">
    <property type="entry name" value="PRK05479.1"/>
    <property type="match status" value="1"/>
</dbReference>
<evidence type="ECO:0000256" key="5">
    <source>
        <dbReference type="ARBA" id="ARBA00022605"/>
    </source>
</evidence>
<dbReference type="EMBL" id="CAADGH010000121">
    <property type="protein sequence ID" value="VFK77303.1"/>
    <property type="molecule type" value="Genomic_DNA"/>
</dbReference>
<dbReference type="NCBIfam" id="NF009940">
    <property type="entry name" value="PRK13403.1"/>
    <property type="match status" value="1"/>
</dbReference>
<evidence type="ECO:0000313" key="17">
    <source>
        <dbReference type="EMBL" id="VFK77303.1"/>
    </source>
</evidence>
<dbReference type="EMBL" id="CAADFO010000089">
    <property type="protein sequence ID" value="VFK31664.1"/>
    <property type="molecule type" value="Genomic_DNA"/>
</dbReference>
<comment type="catalytic activity">
    <reaction evidence="11">
        <text>(2R,3R)-2,3-dihydroxy-3-methylpentanoate + NADP(+) = (S)-2-ethyl-2-hydroxy-3-oxobutanoate + NADPH + H(+)</text>
        <dbReference type="Rhea" id="RHEA:13493"/>
        <dbReference type="ChEBI" id="CHEBI:15378"/>
        <dbReference type="ChEBI" id="CHEBI:49256"/>
        <dbReference type="ChEBI" id="CHEBI:49258"/>
        <dbReference type="ChEBI" id="CHEBI:57783"/>
        <dbReference type="ChEBI" id="CHEBI:58349"/>
        <dbReference type="EC" id="1.1.1.86"/>
    </reaction>
</comment>
<dbReference type="GO" id="GO:0016853">
    <property type="term" value="F:isomerase activity"/>
    <property type="evidence" value="ECO:0007669"/>
    <property type="project" value="UniProtKB-KW"/>
</dbReference>
<gene>
    <name evidence="11" type="primary">ilvC</name>
    <name evidence="15" type="ORF">BECKMB1821G_GA0114241_108912</name>
    <name evidence="17" type="ORF">BECKMB1821H_GA0114242_11213</name>
    <name evidence="16" type="ORF">BECKMB1821I_GA0114274_10363</name>
</gene>
<keyword evidence="5 11" id="KW-0028">Amino-acid biosynthesis</keyword>
<dbReference type="HAMAP" id="MF_00435">
    <property type="entry name" value="IlvC"/>
    <property type="match status" value="1"/>
</dbReference>
<keyword evidence="7 11" id="KW-0460">Magnesium</keyword>
<dbReference type="GO" id="GO:0009097">
    <property type="term" value="P:isoleucine biosynthetic process"/>
    <property type="evidence" value="ECO:0007669"/>
    <property type="project" value="UniProtKB-UniRule"/>
</dbReference>
<feature type="binding site" evidence="11 12">
    <location>
        <position position="189"/>
    </location>
    <ligand>
        <name>Mg(2+)</name>
        <dbReference type="ChEBI" id="CHEBI:18420"/>
        <label>1</label>
    </ligand>
</feature>
<dbReference type="InterPro" id="IPR008927">
    <property type="entry name" value="6-PGluconate_DH-like_C_sf"/>
</dbReference>
<organism evidence="15">
    <name type="scientific">Candidatus Kentrum sp. MB</name>
    <dbReference type="NCBI Taxonomy" id="2138164"/>
    <lineage>
        <taxon>Bacteria</taxon>
        <taxon>Pseudomonadati</taxon>
        <taxon>Pseudomonadota</taxon>
        <taxon>Gammaproteobacteria</taxon>
        <taxon>Candidatus Kentrum</taxon>
    </lineage>
</organism>
<evidence type="ECO:0000256" key="7">
    <source>
        <dbReference type="ARBA" id="ARBA00022842"/>
    </source>
</evidence>
<feature type="domain" description="KARI C-terminal knotted" evidence="14">
    <location>
        <begin position="181"/>
        <end position="326"/>
    </location>
</feature>
<comment type="cofactor">
    <cofactor evidence="11">
        <name>Mg(2+)</name>
        <dbReference type="ChEBI" id="CHEBI:18420"/>
    </cofactor>
    <text evidence="11">Binds 2 magnesium ions per subunit.</text>
</comment>
<dbReference type="Pfam" id="PF01450">
    <property type="entry name" value="KARI_C"/>
    <property type="match status" value="1"/>
</dbReference>
<dbReference type="GO" id="GO:0004455">
    <property type="term" value="F:ketol-acid reductoisomerase activity"/>
    <property type="evidence" value="ECO:0007669"/>
    <property type="project" value="UniProtKB-UniRule"/>
</dbReference>
<dbReference type="EC" id="1.1.1.86" evidence="11"/>
<dbReference type="GO" id="GO:0050661">
    <property type="term" value="F:NADP binding"/>
    <property type="evidence" value="ECO:0007669"/>
    <property type="project" value="InterPro"/>
</dbReference>
<name>A0A450XQV2_9GAMM</name>
<dbReference type="GO" id="GO:0000287">
    <property type="term" value="F:magnesium ion binding"/>
    <property type="evidence" value="ECO:0007669"/>
    <property type="project" value="UniProtKB-UniRule"/>
</dbReference>
<comment type="pathway">
    <text evidence="3 11">Amino-acid biosynthesis; L-isoleucine biosynthesis; L-isoleucine from 2-oxobutanoate: step 2/4.</text>
</comment>
<evidence type="ECO:0000256" key="6">
    <source>
        <dbReference type="ARBA" id="ARBA00022723"/>
    </source>
</evidence>
<feature type="binding site" evidence="11 12">
    <location>
        <position position="193"/>
    </location>
    <ligand>
        <name>Mg(2+)</name>
        <dbReference type="ChEBI" id="CHEBI:18420"/>
        <label>1</label>
    </ligand>
</feature>
<reference evidence="15" key="1">
    <citation type="submission" date="2019-02" db="EMBL/GenBank/DDBJ databases">
        <authorList>
            <person name="Gruber-Vodicka R. H."/>
            <person name="Seah K. B. B."/>
        </authorList>
    </citation>
    <scope>NUCLEOTIDE SEQUENCE</scope>
    <source>
        <strain evidence="15">BECK_BZ197</strain>
        <strain evidence="17">BECK_BZ198</strain>
        <strain evidence="16">BECK_BZ199</strain>
    </source>
</reference>
<evidence type="ECO:0000256" key="12">
    <source>
        <dbReference type="PROSITE-ProRule" id="PRU01198"/>
    </source>
</evidence>
<protein>
    <recommendedName>
        <fullName evidence="11">Ketol-acid reductoisomerase (NADP(+))</fullName>
        <shortName evidence="11">KARI</shortName>
        <ecNumber evidence="11">1.1.1.86</ecNumber>
    </recommendedName>
    <alternativeName>
        <fullName evidence="11">Acetohydroxy-acid isomeroreductase</fullName>
        <shortName evidence="11">AHIR</shortName>
    </alternativeName>
    <alternativeName>
        <fullName evidence="11">Alpha-keto-beta-hydroxylacyl reductoisomerase</fullName>
    </alternativeName>
</protein>
<dbReference type="InterPro" id="IPR014359">
    <property type="entry name" value="KARI_prok"/>
</dbReference>
<evidence type="ECO:0000259" key="14">
    <source>
        <dbReference type="PROSITE" id="PS51851"/>
    </source>
</evidence>
<evidence type="ECO:0000256" key="11">
    <source>
        <dbReference type="HAMAP-Rule" id="MF_00435"/>
    </source>
</evidence>
<dbReference type="GO" id="GO:0009099">
    <property type="term" value="P:L-valine biosynthetic process"/>
    <property type="evidence" value="ECO:0007669"/>
    <property type="project" value="UniProtKB-UniRule"/>
</dbReference>
<dbReference type="PANTHER" id="PTHR21371">
    <property type="entry name" value="KETOL-ACID REDUCTOISOMERASE, MITOCHONDRIAL"/>
    <property type="match status" value="1"/>
</dbReference>
<feature type="binding site" evidence="11">
    <location>
        <position position="50"/>
    </location>
    <ligand>
        <name>NADP(+)</name>
        <dbReference type="ChEBI" id="CHEBI:58349"/>
    </ligand>
</feature>
<feature type="binding site" evidence="11 12">
    <location>
        <position position="225"/>
    </location>
    <ligand>
        <name>Mg(2+)</name>
        <dbReference type="ChEBI" id="CHEBI:18420"/>
        <label>2</label>
    </ligand>
</feature>
<feature type="active site" evidence="11">
    <location>
        <position position="106"/>
    </location>
</feature>
<evidence type="ECO:0000256" key="1">
    <source>
        <dbReference type="ARBA" id="ARBA00002172"/>
    </source>
</evidence>
<evidence type="ECO:0000256" key="9">
    <source>
        <dbReference type="ARBA" id="ARBA00023304"/>
    </source>
</evidence>
<dbReference type="PIRSF" id="PIRSF000116">
    <property type="entry name" value="IlvC_gammaproteo"/>
    <property type="match status" value="1"/>
</dbReference>
<comment type="catalytic activity">
    <reaction evidence="10 11">
        <text>(2R)-2,3-dihydroxy-3-methylbutanoate + NADP(+) = (2S)-2-acetolactate + NADPH + H(+)</text>
        <dbReference type="Rhea" id="RHEA:22068"/>
        <dbReference type="ChEBI" id="CHEBI:15378"/>
        <dbReference type="ChEBI" id="CHEBI:49072"/>
        <dbReference type="ChEBI" id="CHEBI:57783"/>
        <dbReference type="ChEBI" id="CHEBI:58349"/>
        <dbReference type="ChEBI" id="CHEBI:58476"/>
        <dbReference type="EC" id="1.1.1.86"/>
    </reaction>
</comment>
<dbReference type="SUPFAM" id="SSF48179">
    <property type="entry name" value="6-phosphogluconate dehydrogenase C-terminal domain-like"/>
    <property type="match status" value="1"/>
</dbReference>
<feature type="binding site" evidence="11">
    <location>
        <position position="52"/>
    </location>
    <ligand>
        <name>NADP(+)</name>
        <dbReference type="ChEBI" id="CHEBI:58349"/>
    </ligand>
</feature>
<dbReference type="InterPro" id="IPR013023">
    <property type="entry name" value="KARI"/>
</dbReference>
<dbReference type="InterPro" id="IPR036291">
    <property type="entry name" value="NAD(P)-bd_dom_sf"/>
</dbReference>
<feature type="binding site" evidence="11">
    <location>
        <position position="47"/>
    </location>
    <ligand>
        <name>NADP(+)</name>
        <dbReference type="ChEBI" id="CHEBI:58349"/>
    </ligand>
</feature>
<evidence type="ECO:0000313" key="15">
    <source>
        <dbReference type="EMBL" id="VFK31664.1"/>
    </source>
</evidence>
<feature type="binding site" evidence="11">
    <location>
        <begin position="24"/>
        <end position="27"/>
    </location>
    <ligand>
        <name>NADP(+)</name>
        <dbReference type="ChEBI" id="CHEBI:58349"/>
    </ligand>
</feature>
<evidence type="ECO:0000259" key="13">
    <source>
        <dbReference type="PROSITE" id="PS51850"/>
    </source>
</evidence>
<feature type="domain" description="KARI N-terminal Rossmann" evidence="13">
    <location>
        <begin position="1"/>
        <end position="180"/>
    </location>
</feature>
<dbReference type="PROSITE" id="PS51850">
    <property type="entry name" value="KARI_N"/>
    <property type="match status" value="1"/>
</dbReference>
<dbReference type="AlphaFoldDB" id="A0A450XQV2"/>
<comment type="function">
    <text evidence="1 11">Involved in the biosynthesis of branched-chain amino acids (BCAA). Catalyzes an alkyl-migration followed by a ketol-acid reduction of (S)-2-acetolactate (S2AL) to yield (R)-2,3-dihydroxy-isovalerate. In the isomerase reaction, S2AL is rearranged via a Mg-dependent methyl migration to produce 3-hydroxy-3-methyl-2-ketobutyrate (HMKB). In the reductase reaction, this 2-ketoacid undergoes a metal-dependent reduction by NADPH to yield (R)-2,3-dihydroxy-isovalerate.</text>
</comment>
<evidence type="ECO:0000256" key="3">
    <source>
        <dbReference type="ARBA" id="ARBA00004885"/>
    </source>
</evidence>
<dbReference type="Gene3D" id="3.40.50.720">
    <property type="entry name" value="NAD(P)-binding Rossmann-like Domain"/>
    <property type="match status" value="1"/>
</dbReference>
<keyword evidence="9 11" id="KW-0100">Branched-chain amino acid biosynthesis</keyword>
<evidence type="ECO:0000256" key="8">
    <source>
        <dbReference type="ARBA" id="ARBA00023002"/>
    </source>
</evidence>
<feature type="binding site" evidence="11">
    <location>
        <position position="132"/>
    </location>
    <ligand>
        <name>NADP(+)</name>
        <dbReference type="ChEBI" id="CHEBI:58349"/>
    </ligand>
</feature>
<dbReference type="FunFam" id="3.40.50.720:FF:000023">
    <property type="entry name" value="Ketol-acid reductoisomerase (NADP(+))"/>
    <property type="match status" value="1"/>
</dbReference>
<dbReference type="Pfam" id="PF07991">
    <property type="entry name" value="KARI_N"/>
    <property type="match status" value="1"/>
</dbReference>
<dbReference type="UniPathway" id="UPA00047">
    <property type="reaction ID" value="UER00056"/>
</dbReference>
<comment type="caution">
    <text evidence="11">Lacks conserved residue(s) required for the propagation of feature annotation.</text>
</comment>